<dbReference type="AlphaFoldDB" id="A0A1Y1ZZ62"/>
<keyword evidence="2" id="KW-1185">Reference proteome</keyword>
<dbReference type="EMBL" id="MCFA01000025">
    <property type="protein sequence ID" value="ORY15494.1"/>
    <property type="molecule type" value="Genomic_DNA"/>
</dbReference>
<reference evidence="1 2" key="1">
    <citation type="submission" date="2016-07" db="EMBL/GenBank/DDBJ databases">
        <title>Pervasive Adenine N6-methylation of Active Genes in Fungi.</title>
        <authorList>
            <consortium name="DOE Joint Genome Institute"/>
            <person name="Mondo S.J."/>
            <person name="Dannebaum R.O."/>
            <person name="Kuo R.C."/>
            <person name="Labutti K."/>
            <person name="Haridas S."/>
            <person name="Kuo A."/>
            <person name="Salamov A."/>
            <person name="Ahrendt S.R."/>
            <person name="Lipzen A."/>
            <person name="Sullivan W."/>
            <person name="Andreopoulos W.B."/>
            <person name="Clum A."/>
            <person name="Lindquist E."/>
            <person name="Daum C."/>
            <person name="Ramamoorthy G.K."/>
            <person name="Gryganskyi A."/>
            <person name="Culley D."/>
            <person name="Magnuson J.K."/>
            <person name="James T.Y."/>
            <person name="O'Malley M.A."/>
            <person name="Stajich J.E."/>
            <person name="Spatafora J.W."/>
            <person name="Visel A."/>
            <person name="Grigoriev I.V."/>
        </authorList>
    </citation>
    <scope>NUCLEOTIDE SEQUENCE [LARGE SCALE GENOMIC DNA]</scope>
    <source>
        <strain evidence="1 2">CBS 115471</strain>
    </source>
</reference>
<dbReference type="Proteomes" id="UP000193144">
    <property type="component" value="Unassembled WGS sequence"/>
</dbReference>
<organism evidence="1 2">
    <name type="scientific">Clohesyomyces aquaticus</name>
    <dbReference type="NCBI Taxonomy" id="1231657"/>
    <lineage>
        <taxon>Eukaryota</taxon>
        <taxon>Fungi</taxon>
        <taxon>Dikarya</taxon>
        <taxon>Ascomycota</taxon>
        <taxon>Pezizomycotina</taxon>
        <taxon>Dothideomycetes</taxon>
        <taxon>Pleosporomycetidae</taxon>
        <taxon>Pleosporales</taxon>
        <taxon>Lindgomycetaceae</taxon>
        <taxon>Clohesyomyces</taxon>
    </lineage>
</organism>
<comment type="caution">
    <text evidence="1">The sequence shown here is derived from an EMBL/GenBank/DDBJ whole genome shotgun (WGS) entry which is preliminary data.</text>
</comment>
<name>A0A1Y1ZZ62_9PLEO</name>
<proteinExistence type="predicted"/>
<evidence type="ECO:0000313" key="2">
    <source>
        <dbReference type="Proteomes" id="UP000193144"/>
    </source>
</evidence>
<dbReference type="OrthoDB" id="4191831at2759"/>
<gene>
    <name evidence="1" type="ORF">BCR34DRAFT_558900</name>
</gene>
<accession>A0A1Y1ZZ62</accession>
<sequence length="553" mass="63505">MVQFDVLSAELVESIVSFCSNQRDLLSVCLVSKSLYTAAFPFLYRHIDLQIRSIPVPRVDSLFFTILADPKCAKYVKSLRVGPSSDPDVRSGTYFVPPLTATQHEKAIEALCEEPLLKDDFELHDSISASCYGAFVALLVLRLPSLRRLEILDRESPSLGPLHRLFFKLGPHMSSTKISPRTVANFSSLREVYYNVDTYSGTQYVQDARRSDGTPFFFLSNLSKFVSSMRQESRTNLVGRLQHTSSFRSDSLTNLVLRHTCCLPYALENALRSVPKLQQFTCEMSYSLLKTEHDATHLEHWLDLRSWMSMLRLAKRTLQTLVMSLEVYDDTETYYRQPDLTKLFQGYLNLTEFESLHTLEVPVPFITGDPLFSIVTQFEPQFPPNLRHLSLRTDMSRAQYPFRFDPSFRFPEETSLEASVAEANASSGAHMDQSYMFQTTLILLEILPKLESIAIWQPPEKTFCWSNVQLEDVTTTCENKGMVAKVLFPMLLRWKNPEHQDLVKEVTLFDPEYPDRGPFQRLVRGQRDGMEVGLATQYHLEKLKMGHVLGRRR</sequence>
<protein>
    <recommendedName>
        <fullName evidence="3">F-box domain-containing protein</fullName>
    </recommendedName>
</protein>
<evidence type="ECO:0008006" key="3">
    <source>
        <dbReference type="Google" id="ProtNLM"/>
    </source>
</evidence>
<evidence type="ECO:0000313" key="1">
    <source>
        <dbReference type="EMBL" id="ORY15494.1"/>
    </source>
</evidence>